<organism evidence="4 5">
    <name type="scientific">Nibricoccus aquaticus</name>
    <dbReference type="NCBI Taxonomy" id="2576891"/>
    <lineage>
        <taxon>Bacteria</taxon>
        <taxon>Pseudomonadati</taxon>
        <taxon>Verrucomicrobiota</taxon>
        <taxon>Opitutia</taxon>
        <taxon>Opitutales</taxon>
        <taxon>Opitutaceae</taxon>
        <taxon>Nibricoccus</taxon>
    </lineage>
</organism>
<dbReference type="InterPro" id="IPR008979">
    <property type="entry name" value="Galactose-bd-like_sf"/>
</dbReference>
<dbReference type="SUPFAM" id="SSF49785">
    <property type="entry name" value="Galactose-binding domain-like"/>
    <property type="match status" value="1"/>
</dbReference>
<dbReference type="InterPro" id="IPR036156">
    <property type="entry name" value="Beta-gal/glucu_dom_sf"/>
</dbReference>
<feature type="domain" description="Glycoside hydrolase family 2 catalytic" evidence="2">
    <location>
        <begin position="295"/>
        <end position="444"/>
    </location>
</feature>
<dbReference type="SUPFAM" id="SSF49303">
    <property type="entry name" value="beta-Galactosidase/glucuronidase domain"/>
    <property type="match status" value="1"/>
</dbReference>
<dbReference type="Gene3D" id="2.60.120.260">
    <property type="entry name" value="Galactose-binding domain-like"/>
    <property type="match status" value="1"/>
</dbReference>
<dbReference type="InterPro" id="IPR051913">
    <property type="entry name" value="GH2_Domain-Containing"/>
</dbReference>
<evidence type="ECO:0008006" key="6">
    <source>
        <dbReference type="Google" id="ProtNLM"/>
    </source>
</evidence>
<keyword evidence="5" id="KW-1185">Reference proteome</keyword>
<feature type="domain" description="Glycosyl hydrolases family 2 sugar binding" evidence="3">
    <location>
        <begin position="66"/>
        <end position="140"/>
    </location>
</feature>
<dbReference type="PANTHER" id="PTHR42732:SF1">
    <property type="entry name" value="BETA-MANNOSIDASE"/>
    <property type="match status" value="1"/>
</dbReference>
<accession>A0A290Q9V2</accession>
<dbReference type="Gene3D" id="3.20.20.80">
    <property type="entry name" value="Glycosidases"/>
    <property type="match status" value="1"/>
</dbReference>
<dbReference type="InterPro" id="IPR006103">
    <property type="entry name" value="Glyco_hydro_2_cat"/>
</dbReference>
<protein>
    <recommendedName>
        <fullName evidence="6">Beta-galactosidase</fullName>
    </recommendedName>
</protein>
<evidence type="ECO:0000259" key="3">
    <source>
        <dbReference type="Pfam" id="PF02837"/>
    </source>
</evidence>
<dbReference type="KEGG" id="vbh:CMV30_16575"/>
<evidence type="ECO:0000259" key="2">
    <source>
        <dbReference type="Pfam" id="PF02836"/>
    </source>
</evidence>
<dbReference type="PANTHER" id="PTHR42732">
    <property type="entry name" value="BETA-GALACTOSIDASE"/>
    <property type="match status" value="1"/>
</dbReference>
<reference evidence="4 5" key="1">
    <citation type="submission" date="2017-09" db="EMBL/GenBank/DDBJ databases">
        <title>Complete genome sequence of Verrucomicrobial strain HZ-65, isolated from freshwater.</title>
        <authorList>
            <person name="Choi A."/>
        </authorList>
    </citation>
    <scope>NUCLEOTIDE SEQUENCE [LARGE SCALE GENOMIC DNA]</scope>
    <source>
        <strain evidence="4 5">HZ-65</strain>
    </source>
</reference>
<comment type="similarity">
    <text evidence="1">Belongs to the glycosyl hydrolase 2 family.</text>
</comment>
<dbReference type="GO" id="GO:0005975">
    <property type="term" value="P:carbohydrate metabolic process"/>
    <property type="evidence" value="ECO:0007669"/>
    <property type="project" value="InterPro"/>
</dbReference>
<sequence>MLSSCEGIILSSMNAPVLDPLPRSVRLDDWQLYFDPSCVQDPARLPAGWRDQAVAVKVPHVWEQIRPGYDGAGWYRCVVNAGAGSLGQIWRVRFSAVNYRAQVFLNGVSLGAHDGGYTPFVVEFGPWLRAGENELLVRVIDPPREYAVEGLQSSHPLRQTALPTYKAGWYYSFGGLWQPVHLLRTEQIWIEDAFIQPRLNPREITVNYTLGLANSGVAGGELRFWVTRREGGLSLAEGRVAVSGAEGIFKVALLDAPLWSCESPNLLMLHLDFEGASGRDSRSWRFGLREFTTDGSRFLLNGTPIHLRGVLHQGGFPRTLVYPQDEAMALKDVRSILDAGCNLSRITLRPASPRELDLCDELGLMVIGEPPIGWVADDDQIDARCLQEVEEMIRRDRNRPSVVMWTLLNEFSDTVYFKHKSPRALIEAACRLGLSLDPTRLMTGNSGRGVGEAVSGNGIFGQGRAPVPIQDEHIYLRNFPSAQELDQRIVSVGRNEPGLLFVSEFGTSALPDLERVLATYSDAERALGLEDYRQMKNYRDEVVRGWEEFDLARYFGSLQQFYHALGYDQAEMVRLEQRALRLNPRVAGYVITQGADASSEFGGIVDLWREPKRVYAGFRELNREKVLLLDTPGTCFAEGAEVKLRVVVSNLGPRAQSVRGGVSLRYAEEVVHAWEFSGDAGWSSALLETTLPLDRAGRWQLRADATCGGETISDEVTLTVFGTPRFKGTEILLMDSSVAPHGAARSEIGEQLTTLGLKTIKFGNQANAAKLPVVVHLRGRDRTLNYFENQRVLRREVEAGRTALFVDCDLAYLHYFFGEDTPREIYGNGAFAGNMGFAFDDALFGHLGPERQIGPAYGACYPRIHPCAKSVRKAGGEILALHAMPYQFGRPDTIEWGATLYTKRYGAGRVWVCSFRLFEAIAAGDPVAVDLLDRMLEAARAHH</sequence>
<dbReference type="InterPro" id="IPR017853">
    <property type="entry name" value="GH"/>
</dbReference>
<dbReference type="InterPro" id="IPR006104">
    <property type="entry name" value="Glyco_hydro_2_N"/>
</dbReference>
<dbReference type="EMBL" id="CP023344">
    <property type="protein sequence ID" value="ATC65429.1"/>
    <property type="molecule type" value="Genomic_DNA"/>
</dbReference>
<dbReference type="Proteomes" id="UP000217265">
    <property type="component" value="Chromosome"/>
</dbReference>
<dbReference type="SUPFAM" id="SSF51445">
    <property type="entry name" value="(Trans)glycosidases"/>
    <property type="match status" value="1"/>
</dbReference>
<evidence type="ECO:0000313" key="4">
    <source>
        <dbReference type="EMBL" id="ATC65429.1"/>
    </source>
</evidence>
<dbReference type="GO" id="GO:0004553">
    <property type="term" value="F:hydrolase activity, hydrolyzing O-glycosyl compounds"/>
    <property type="evidence" value="ECO:0007669"/>
    <property type="project" value="InterPro"/>
</dbReference>
<evidence type="ECO:0000313" key="5">
    <source>
        <dbReference type="Proteomes" id="UP000217265"/>
    </source>
</evidence>
<proteinExistence type="inferred from homology"/>
<evidence type="ECO:0000256" key="1">
    <source>
        <dbReference type="ARBA" id="ARBA00007401"/>
    </source>
</evidence>
<name>A0A290Q9V2_9BACT</name>
<dbReference type="Pfam" id="PF02837">
    <property type="entry name" value="Glyco_hydro_2_N"/>
    <property type="match status" value="1"/>
</dbReference>
<dbReference type="AlphaFoldDB" id="A0A290Q9V2"/>
<gene>
    <name evidence="4" type="ORF">CMV30_16575</name>
</gene>
<dbReference type="Pfam" id="PF02836">
    <property type="entry name" value="Glyco_hydro_2_C"/>
    <property type="match status" value="1"/>
</dbReference>